<keyword evidence="1" id="KW-0472">Membrane</keyword>
<organism evidence="2 3">
    <name type="scientific">Terribacillus aidingensis</name>
    <dbReference type="NCBI Taxonomy" id="586416"/>
    <lineage>
        <taxon>Bacteria</taxon>
        <taxon>Bacillati</taxon>
        <taxon>Bacillota</taxon>
        <taxon>Bacilli</taxon>
        <taxon>Bacillales</taxon>
        <taxon>Bacillaceae</taxon>
        <taxon>Terribacillus</taxon>
    </lineage>
</organism>
<keyword evidence="1" id="KW-1133">Transmembrane helix</keyword>
<proteinExistence type="predicted"/>
<feature type="transmembrane region" description="Helical" evidence="1">
    <location>
        <begin position="6"/>
        <end position="27"/>
    </location>
</feature>
<dbReference type="Proteomes" id="UP000219356">
    <property type="component" value="Unassembled WGS sequence"/>
</dbReference>
<sequence length="105" mass="11679">MEMSTIMWIVCGVIVIGSVALAAVMIAKAVKSMLSTKKEINQIMAPMQADMQTIKQEQTVLQQHQKEIQSNVQSMTEGSKTIITSVKQAPSILKKQFKETQLQNK</sequence>
<evidence type="ECO:0000313" key="2">
    <source>
        <dbReference type="EMBL" id="SNZ10213.1"/>
    </source>
</evidence>
<dbReference type="EMBL" id="OBEK01000002">
    <property type="protein sequence ID" value="SNZ10213.1"/>
    <property type="molecule type" value="Genomic_DNA"/>
</dbReference>
<gene>
    <name evidence="2" type="ORF">SAMN05421503_1600</name>
</gene>
<keyword evidence="3" id="KW-1185">Reference proteome</keyword>
<dbReference type="OrthoDB" id="2972932at2"/>
<accession>A0A285NMQ0</accession>
<evidence type="ECO:0000313" key="3">
    <source>
        <dbReference type="Proteomes" id="UP000219356"/>
    </source>
</evidence>
<dbReference type="AlphaFoldDB" id="A0A285NMQ0"/>
<evidence type="ECO:0000256" key="1">
    <source>
        <dbReference type="SAM" id="Phobius"/>
    </source>
</evidence>
<name>A0A285NMQ0_9BACI</name>
<evidence type="ECO:0008006" key="4">
    <source>
        <dbReference type="Google" id="ProtNLM"/>
    </source>
</evidence>
<reference evidence="3" key="1">
    <citation type="submission" date="2017-09" db="EMBL/GenBank/DDBJ databases">
        <authorList>
            <person name="Varghese N."/>
            <person name="Submissions S."/>
        </authorList>
    </citation>
    <scope>NUCLEOTIDE SEQUENCE [LARGE SCALE GENOMIC DNA]</scope>
    <source>
        <strain evidence="3">CGMCC 1.8913</strain>
    </source>
</reference>
<keyword evidence="1" id="KW-0812">Transmembrane</keyword>
<protein>
    <recommendedName>
        <fullName evidence="4">DUF948 domain-containing protein</fullName>
    </recommendedName>
</protein>
<dbReference type="RefSeq" id="WP_097040975.1">
    <property type="nucleotide sequence ID" value="NZ_OBEK01000002.1"/>
</dbReference>